<dbReference type="GO" id="GO:0051920">
    <property type="term" value="F:peroxiredoxin activity"/>
    <property type="evidence" value="ECO:0007669"/>
    <property type="project" value="InterPro"/>
</dbReference>
<dbReference type="Pfam" id="PF02627">
    <property type="entry name" value="CMD"/>
    <property type="match status" value="1"/>
</dbReference>
<dbReference type="SUPFAM" id="SSF69118">
    <property type="entry name" value="AhpD-like"/>
    <property type="match status" value="1"/>
</dbReference>
<gene>
    <name evidence="2" type="ORF">SAMN04489732_112199</name>
</gene>
<evidence type="ECO:0000259" key="1">
    <source>
        <dbReference type="Pfam" id="PF02627"/>
    </source>
</evidence>
<dbReference type="STRING" id="394193.SAMN04489732_112199"/>
<dbReference type="Gene3D" id="1.20.1290.10">
    <property type="entry name" value="AhpD-like"/>
    <property type="match status" value="1"/>
</dbReference>
<organism evidence="2 3">
    <name type="scientific">Amycolatopsis saalfeldensis</name>
    <dbReference type="NCBI Taxonomy" id="394193"/>
    <lineage>
        <taxon>Bacteria</taxon>
        <taxon>Bacillati</taxon>
        <taxon>Actinomycetota</taxon>
        <taxon>Actinomycetes</taxon>
        <taxon>Pseudonocardiales</taxon>
        <taxon>Pseudonocardiaceae</taxon>
        <taxon>Amycolatopsis</taxon>
    </lineage>
</organism>
<dbReference type="EMBL" id="FOEF01000012">
    <property type="protein sequence ID" value="SEP48937.1"/>
    <property type="molecule type" value="Genomic_DNA"/>
</dbReference>
<evidence type="ECO:0000313" key="3">
    <source>
        <dbReference type="Proteomes" id="UP000198582"/>
    </source>
</evidence>
<accession>A0A1H8YA16</accession>
<dbReference type="PANTHER" id="PTHR34846:SF11">
    <property type="entry name" value="4-CARBOXYMUCONOLACTONE DECARBOXYLASE FAMILY PROTEIN (AFU_ORTHOLOGUE AFUA_6G11590)"/>
    <property type="match status" value="1"/>
</dbReference>
<reference evidence="2 3" key="1">
    <citation type="submission" date="2016-10" db="EMBL/GenBank/DDBJ databases">
        <authorList>
            <person name="de Groot N.N."/>
        </authorList>
    </citation>
    <scope>NUCLEOTIDE SEQUENCE [LARGE SCALE GENOMIC DNA]</scope>
    <source>
        <strain evidence="2 3">DSM 44993</strain>
    </source>
</reference>
<sequence>MPSSPDRLGGRLPLLRPADLDEEQQQVHDVLTRIVVPEAAAGGFTARLADGRFIGPFNALLRAPRIALGLGAWTGRITEAGLAEDVRQAVILTVGSAWQAAYEIDAHVAAARAAGLPETAITALVDGTAPIGLSADADAAHRLTTSLLTGRGVPDELYAEAIGRFGEPGVVAILCLIGQYQTISSILVCFRVPVPPSSRSSASSVEQRPGLG</sequence>
<dbReference type="AlphaFoldDB" id="A0A1H8YA16"/>
<dbReference type="InterPro" id="IPR003779">
    <property type="entry name" value="CMD-like"/>
</dbReference>
<protein>
    <submittedName>
        <fullName evidence="2">Carboxymuconolactone decarboxylase family protein</fullName>
    </submittedName>
</protein>
<evidence type="ECO:0000313" key="2">
    <source>
        <dbReference type="EMBL" id="SEP48937.1"/>
    </source>
</evidence>
<feature type="domain" description="Carboxymuconolactone decarboxylase-like" evidence="1">
    <location>
        <begin position="76"/>
        <end position="143"/>
    </location>
</feature>
<name>A0A1H8YA16_9PSEU</name>
<dbReference type="InterPro" id="IPR029032">
    <property type="entry name" value="AhpD-like"/>
</dbReference>
<proteinExistence type="predicted"/>
<keyword evidence="3" id="KW-1185">Reference proteome</keyword>
<dbReference type="PANTHER" id="PTHR34846">
    <property type="entry name" value="4-CARBOXYMUCONOLACTONE DECARBOXYLASE FAMILY PROTEIN (AFU_ORTHOLOGUE AFUA_6G11590)"/>
    <property type="match status" value="1"/>
</dbReference>
<dbReference type="Proteomes" id="UP000198582">
    <property type="component" value="Unassembled WGS sequence"/>
</dbReference>